<dbReference type="Proteomes" id="UP000292627">
    <property type="component" value="Unassembled WGS sequence"/>
</dbReference>
<gene>
    <name evidence="1" type="ORF">EA660_15210</name>
</gene>
<dbReference type="OrthoDB" id="9813438at2"/>
<dbReference type="GO" id="GO:0005524">
    <property type="term" value="F:ATP binding"/>
    <property type="evidence" value="ECO:0007669"/>
    <property type="project" value="UniProtKB-KW"/>
</dbReference>
<reference evidence="1 2" key="1">
    <citation type="submission" date="2019-02" db="EMBL/GenBank/DDBJ databases">
        <title>WGS of Pseudoxanthomonas species novum from clinical isolates.</title>
        <authorList>
            <person name="Bernier A.-M."/>
            <person name="Bernard K."/>
            <person name="Vachon A."/>
        </authorList>
    </citation>
    <scope>NUCLEOTIDE SEQUENCE [LARGE SCALE GENOMIC DNA]</scope>
    <source>
        <strain evidence="1 2">NML171200</strain>
    </source>
</reference>
<protein>
    <submittedName>
        <fullName evidence="1">ATP-binding protein</fullName>
    </submittedName>
</protein>
<comment type="caution">
    <text evidence="1">The sequence shown here is derived from an EMBL/GenBank/DDBJ whole genome shotgun (WGS) entry which is preliminary data.</text>
</comment>
<organism evidence="1 2">
    <name type="scientific">Pseudoxanthomonas winnipegensis</name>
    <dbReference type="NCBI Taxonomy" id="2480810"/>
    <lineage>
        <taxon>Bacteria</taxon>
        <taxon>Pseudomonadati</taxon>
        <taxon>Pseudomonadota</taxon>
        <taxon>Gammaproteobacteria</taxon>
        <taxon>Lysobacterales</taxon>
        <taxon>Lysobacteraceae</taxon>
        <taxon>Pseudoxanthomonas</taxon>
    </lineage>
</organism>
<dbReference type="InterPro" id="IPR036890">
    <property type="entry name" value="HATPase_C_sf"/>
</dbReference>
<keyword evidence="1" id="KW-0547">Nucleotide-binding</keyword>
<dbReference type="Gene3D" id="3.30.565.10">
    <property type="entry name" value="Histidine kinase-like ATPase, C-terminal domain"/>
    <property type="match status" value="1"/>
</dbReference>
<dbReference type="SUPFAM" id="SSF55874">
    <property type="entry name" value="ATPase domain of HSP90 chaperone/DNA topoisomerase II/histidine kinase"/>
    <property type="match status" value="1"/>
</dbReference>
<evidence type="ECO:0000313" key="2">
    <source>
        <dbReference type="Proteomes" id="UP000292627"/>
    </source>
</evidence>
<dbReference type="RefSeq" id="WP_130552310.1">
    <property type="nucleotide sequence ID" value="NZ_SHMC01000006.1"/>
</dbReference>
<evidence type="ECO:0000313" key="1">
    <source>
        <dbReference type="EMBL" id="TAA23285.1"/>
    </source>
</evidence>
<keyword evidence="1" id="KW-0067">ATP-binding</keyword>
<dbReference type="EMBL" id="SHMC01000006">
    <property type="protein sequence ID" value="TAA23285.1"/>
    <property type="molecule type" value="Genomic_DNA"/>
</dbReference>
<accession>A0A4Q8L6A3</accession>
<name>A0A4Q8L6A3_9GAMM</name>
<dbReference type="Pfam" id="PF13589">
    <property type="entry name" value="HATPase_c_3"/>
    <property type="match status" value="1"/>
</dbReference>
<dbReference type="AlphaFoldDB" id="A0A4Q8L6A3"/>
<proteinExistence type="predicted"/>
<sequence length="453" mass="50098">MEIDSGRKAAAYPTKNFFVRMITRDIALEDSILDLIDNSVDGAWKKEGSRPSGLAIGPDLSKYRIKIEAFPNKFSISDNCGGMSLDDAVEYAFSFGRREADALDDYSIGVYGIGMKRAVFKLGSSIRITSTYSDSAGRTSFQVPIDVRSWLKSDDPPWDFDISPSSDLDEDGVHIEVEDLNSGAASAFGNPSFIQDLKRAIARDYSLHLSKGIQVFLNDEKIQGWEIELRASGDFKPVRIEYEDEVDGEAVHVELLAGMGAPPPDSSDPEADGGLGRRSGWYIACNGRIVLAADKSSVSGWGTDDWPQWHRQYDGFLGIVLFSSKKATALPLTTTKRSVDVASDVYRRALPRMREVSKKWISYTGQRKQALDRAKELEGNASPIPIQRIVANKEVVLPRLVAQASERMANINYSVPLAKMRELAAEFGSINLSYKDVGLKSFQYAYDDLVEGE</sequence>